<proteinExistence type="inferred from homology"/>
<keyword evidence="3 6" id="KW-0732">Signal</keyword>
<keyword evidence="5" id="KW-0998">Cell outer membrane</keyword>
<sequence length="267" mass="29407">MRMLRTLPLLMLCLPMTVFAQVREAGEDRADLAPSNWSLGVAAGGRSELYAGEGRHHRVVPLFGYEGERFYLRGITAGYHLVQNERFVLDGFLAGRLDAMDADDFGRRALASHGIDRDRLEDRDDAVDAGISASWRGAAGELQLDLRADIVDVSGGYEADLSYRYPMQAAGLLITPSVGVSVLSADLADYYYGTLDEEVARGVIRYRPGRATVPHVGVTLAKPFAQKWRAIADFNYQALPDEIQDSPLIEDDTDGVFRTFVGIARSF</sequence>
<evidence type="ECO:0000256" key="1">
    <source>
        <dbReference type="ARBA" id="ARBA00004442"/>
    </source>
</evidence>
<protein>
    <submittedName>
        <fullName evidence="7">MipA/OmpV family protein</fullName>
    </submittedName>
</protein>
<reference evidence="7" key="1">
    <citation type="submission" date="2024-06" db="EMBL/GenBank/DDBJ databases">
        <authorList>
            <person name="Li S."/>
        </authorList>
    </citation>
    <scope>NUCLEOTIDE SEQUENCE</scope>
    <source>
        <strain evidence="7">SR10</strain>
    </source>
</reference>
<dbReference type="GO" id="GO:0009279">
    <property type="term" value="C:cell outer membrane"/>
    <property type="evidence" value="ECO:0007669"/>
    <property type="project" value="UniProtKB-SubCell"/>
</dbReference>
<feature type="chain" id="PRO_5043537952" evidence="6">
    <location>
        <begin position="21"/>
        <end position="267"/>
    </location>
</feature>
<evidence type="ECO:0000256" key="6">
    <source>
        <dbReference type="SAM" id="SignalP"/>
    </source>
</evidence>
<dbReference type="PANTHER" id="PTHR38776">
    <property type="entry name" value="MLTA-INTERACTING PROTEIN-RELATED"/>
    <property type="match status" value="1"/>
</dbReference>
<evidence type="ECO:0000313" key="7">
    <source>
        <dbReference type="EMBL" id="XCO73412.1"/>
    </source>
</evidence>
<dbReference type="Pfam" id="PF06629">
    <property type="entry name" value="MipA"/>
    <property type="match status" value="1"/>
</dbReference>
<gene>
    <name evidence="7" type="ORF">ABU614_13505</name>
</gene>
<comment type="similarity">
    <text evidence="2">Belongs to the MipA/OmpV family.</text>
</comment>
<evidence type="ECO:0000256" key="2">
    <source>
        <dbReference type="ARBA" id="ARBA00005722"/>
    </source>
</evidence>
<accession>A0AAU8MM97</accession>
<dbReference type="AlphaFoldDB" id="A0AAU8MM97"/>
<organism evidence="7">
    <name type="scientific">Lysobacter firmicutimachus</name>
    <dbReference type="NCBI Taxonomy" id="1792846"/>
    <lineage>
        <taxon>Bacteria</taxon>
        <taxon>Pseudomonadati</taxon>
        <taxon>Pseudomonadota</taxon>
        <taxon>Gammaproteobacteria</taxon>
        <taxon>Lysobacterales</taxon>
        <taxon>Lysobacteraceae</taxon>
        <taxon>Lysobacter</taxon>
    </lineage>
</organism>
<keyword evidence="4" id="KW-0472">Membrane</keyword>
<name>A0AAU8MM97_9GAMM</name>
<feature type="signal peptide" evidence="6">
    <location>
        <begin position="1"/>
        <end position="20"/>
    </location>
</feature>
<dbReference type="RefSeq" id="WP_363796406.1">
    <property type="nucleotide sequence ID" value="NZ_CP159925.1"/>
</dbReference>
<dbReference type="PANTHER" id="PTHR38776:SF1">
    <property type="entry name" value="MLTA-INTERACTING PROTEIN-RELATED"/>
    <property type="match status" value="1"/>
</dbReference>
<dbReference type="InterPro" id="IPR010583">
    <property type="entry name" value="MipA"/>
</dbReference>
<dbReference type="EMBL" id="CP159925">
    <property type="protein sequence ID" value="XCO73412.1"/>
    <property type="molecule type" value="Genomic_DNA"/>
</dbReference>
<evidence type="ECO:0000256" key="3">
    <source>
        <dbReference type="ARBA" id="ARBA00022729"/>
    </source>
</evidence>
<comment type="subcellular location">
    <subcellularLocation>
        <location evidence="1">Cell outer membrane</location>
    </subcellularLocation>
</comment>
<evidence type="ECO:0000256" key="5">
    <source>
        <dbReference type="ARBA" id="ARBA00023237"/>
    </source>
</evidence>
<evidence type="ECO:0000256" key="4">
    <source>
        <dbReference type="ARBA" id="ARBA00023136"/>
    </source>
</evidence>